<protein>
    <recommendedName>
        <fullName evidence="4">Lipoprotein</fullName>
    </recommendedName>
</protein>
<dbReference type="Proteomes" id="UP000715095">
    <property type="component" value="Unassembled WGS sequence"/>
</dbReference>
<evidence type="ECO:0000256" key="1">
    <source>
        <dbReference type="SAM" id="MobiDB-lite"/>
    </source>
</evidence>
<evidence type="ECO:0000313" key="3">
    <source>
        <dbReference type="Proteomes" id="UP000715095"/>
    </source>
</evidence>
<proteinExistence type="predicted"/>
<organism evidence="2 3">
    <name type="scientific">Sutterella massiliensis</name>
    <dbReference type="NCBI Taxonomy" id="1816689"/>
    <lineage>
        <taxon>Bacteria</taxon>
        <taxon>Pseudomonadati</taxon>
        <taxon>Pseudomonadota</taxon>
        <taxon>Betaproteobacteria</taxon>
        <taxon>Burkholderiales</taxon>
        <taxon>Sutterellaceae</taxon>
        <taxon>Sutterella</taxon>
    </lineage>
</organism>
<reference evidence="2 3" key="1">
    <citation type="journal article" date="2021" name="Sci. Rep.">
        <title>The distribution of antibiotic resistance genes in chicken gut microbiota commensals.</title>
        <authorList>
            <person name="Juricova H."/>
            <person name="Matiasovicova J."/>
            <person name="Kubasova T."/>
            <person name="Cejkova D."/>
            <person name="Rychlik I."/>
        </authorList>
    </citation>
    <scope>NUCLEOTIDE SEQUENCE [LARGE SCALE GENOMIC DNA]</scope>
    <source>
        <strain evidence="2 3">An829</strain>
    </source>
</reference>
<dbReference type="EMBL" id="JACJJC010000021">
    <property type="protein sequence ID" value="MBM6704820.1"/>
    <property type="molecule type" value="Genomic_DNA"/>
</dbReference>
<gene>
    <name evidence="2" type="ORF">H6A60_10030</name>
</gene>
<keyword evidence="3" id="KW-1185">Reference proteome</keyword>
<feature type="compositionally biased region" description="Low complexity" evidence="1">
    <location>
        <begin position="425"/>
        <end position="437"/>
    </location>
</feature>
<name>A0ABS2DTY9_9BURK</name>
<evidence type="ECO:0000313" key="2">
    <source>
        <dbReference type="EMBL" id="MBM6704820.1"/>
    </source>
</evidence>
<accession>A0ABS2DTY9</accession>
<sequence>MASFASFKKTDAALRRLSFIGLSGALAALALTGCSAVPYESGTAVRVDAAQADGTQKKKEEPKPIPITMPSEYALRGDGIYYFNDNAVSNFRITDAIAENGLYSVEEYFRFGTPHGFTWGAGAASILRNGRQLDAEKIIGVSVEKDHHLVLHYKGETAQRPMRLNVEIEAFDMSGLPIGPYLKTRMNRSTPSGFLIGGKYAFPEGSIGYRARMWVDEDVVIVPTKTAFTGSGTIEDFSKRFSKEIPYCLRFVPAKDAKPMGVLFEKPIEKKYEKVKGKRVEKGQSGEAQLMRVKTGTIFCAKDETAEKGEALGKLDWTLRYVNGSRVLEFSFPENLKSDNFGVLKSHRDALRVAFAEERSKNRTKLLPARIWLKNKPILDFQWRFNKRAADAIQDAIHETADLRREWDAKHGTATRVKAPEKAVKVAPAKSAKSTRSSAKRAQK</sequence>
<comment type="caution">
    <text evidence="2">The sequence shown here is derived from an EMBL/GenBank/DDBJ whole genome shotgun (WGS) entry which is preliminary data.</text>
</comment>
<feature type="region of interest" description="Disordered" evidence="1">
    <location>
        <begin position="411"/>
        <end position="444"/>
    </location>
</feature>
<dbReference type="RefSeq" id="WP_205104176.1">
    <property type="nucleotide sequence ID" value="NZ_JACJJC010000021.1"/>
</dbReference>
<evidence type="ECO:0008006" key="4">
    <source>
        <dbReference type="Google" id="ProtNLM"/>
    </source>
</evidence>